<comment type="caution">
    <text evidence="4">The sequence shown here is derived from an EMBL/GenBank/DDBJ whole genome shotgun (WGS) entry which is preliminary data.</text>
</comment>
<proteinExistence type="predicted"/>
<feature type="compositionally biased region" description="Basic and acidic residues" evidence="1">
    <location>
        <begin position="807"/>
        <end position="818"/>
    </location>
</feature>
<feature type="region of interest" description="Disordered" evidence="1">
    <location>
        <begin position="492"/>
        <end position="556"/>
    </location>
</feature>
<feature type="compositionally biased region" description="Polar residues" evidence="1">
    <location>
        <begin position="492"/>
        <end position="517"/>
    </location>
</feature>
<evidence type="ECO:0000256" key="3">
    <source>
        <dbReference type="SAM" id="SignalP"/>
    </source>
</evidence>
<evidence type="ECO:0000256" key="1">
    <source>
        <dbReference type="SAM" id="MobiDB-lite"/>
    </source>
</evidence>
<feature type="region of interest" description="Disordered" evidence="1">
    <location>
        <begin position="450"/>
        <end position="479"/>
    </location>
</feature>
<feature type="compositionally biased region" description="Low complexity" evidence="1">
    <location>
        <begin position="467"/>
        <end position="476"/>
    </location>
</feature>
<name>A0AAE0GDY1_9CHLO</name>
<evidence type="ECO:0000256" key="2">
    <source>
        <dbReference type="SAM" id="Phobius"/>
    </source>
</evidence>
<organism evidence="4 5">
    <name type="scientific">Cymbomonas tetramitiformis</name>
    <dbReference type="NCBI Taxonomy" id="36881"/>
    <lineage>
        <taxon>Eukaryota</taxon>
        <taxon>Viridiplantae</taxon>
        <taxon>Chlorophyta</taxon>
        <taxon>Pyramimonadophyceae</taxon>
        <taxon>Pyramimonadales</taxon>
        <taxon>Pyramimonadaceae</taxon>
        <taxon>Cymbomonas</taxon>
    </lineage>
</organism>
<feature type="compositionally biased region" description="Low complexity" evidence="1">
    <location>
        <begin position="743"/>
        <end position="755"/>
    </location>
</feature>
<feature type="region of interest" description="Disordered" evidence="1">
    <location>
        <begin position="177"/>
        <end position="198"/>
    </location>
</feature>
<protein>
    <submittedName>
        <fullName evidence="4">Uncharacterized protein</fullName>
    </submittedName>
</protein>
<keyword evidence="2" id="KW-1133">Transmembrane helix</keyword>
<feature type="transmembrane region" description="Helical" evidence="2">
    <location>
        <begin position="211"/>
        <end position="233"/>
    </location>
</feature>
<sequence>MGGIKRVLLVTVLAVFFNLVNGRQPQVRVRGVEIYSDGQDELEDHYTGVPIITVYCYSTTNPELYILGRIEEVKKPNEWFPSDTVLGEWTRELGSTINCEAWECDNYLMGCASYSSALPKLNLGDDFFGTSRVNANDFTLDPRQRYALYSREVLMATLELECDLCYQMEAFDLLDSGDSGSAQPQDGSSTSSSVKEKDSDTDLLTTLGTHIPAFIAGVGFTLFTGGLVALFTLRRRRSRDTSRIALGVPVRPSLAPMLAIAAVVEYPPVDRPEPTMQISLQAPPVLAPMQPSSIPTSSSTDNLLDTTIRGGLPHGADPPSEEDYRMPDYPIARAGSPATRAGSPATRAGSPATRAGSPATRAGSRPQSRLLGNHTEPPNTRLPRISHPPNLQVPVPHPHSLHASDPFPHDDEEQHGNDLLLEEEAAALAAQESACQLSQQAQVVQTPMVMSDPSREQAHSHLRSPRGGRASRGSRGPLEEVRMRVALSSSMEALPPVSNSDVVNPALANSDTASRSDWLQDAESDLDGRPRPPEDDAGDPVVRMSTSRPTPVSRAPTVCTSAEFHANATVWTSTPVRPSQRSEFAEKLDYAFAYGEKLAKLLRSHGFKPNVGLSLDGPDADEADFAVLLANMSHVFCPISRDEVFKLLDLDFNYTAYHYTINEFIYAVLHTVLRSTAYCLRYEESAHYLVMLRELGTTNDYTFSSLALRLGKILFRDEPHLARLTSPVPPASDGATRAGGGATDTAAAPPSPSAGASVRLHLGVPRLLPHITTAAPPNKPPPLVCMAAVRGASCAHVACPRGPTSARDPRAERSRDKLSTLGKAPT</sequence>
<feature type="compositionally biased region" description="Low complexity" evidence="1">
    <location>
        <begin position="296"/>
        <end position="307"/>
    </location>
</feature>
<reference evidence="4 5" key="1">
    <citation type="journal article" date="2015" name="Genome Biol. Evol.">
        <title>Comparative Genomics of a Bacterivorous Green Alga Reveals Evolutionary Causalities and Consequences of Phago-Mixotrophic Mode of Nutrition.</title>
        <authorList>
            <person name="Burns J.A."/>
            <person name="Paasch A."/>
            <person name="Narechania A."/>
            <person name="Kim E."/>
        </authorList>
    </citation>
    <scope>NUCLEOTIDE SEQUENCE [LARGE SCALE GENOMIC DNA]</scope>
    <source>
        <strain evidence="4 5">PLY_AMNH</strain>
    </source>
</reference>
<feature type="region of interest" description="Disordered" evidence="1">
    <location>
        <begin position="290"/>
        <end position="415"/>
    </location>
</feature>
<dbReference type="AlphaFoldDB" id="A0AAE0GDY1"/>
<feature type="region of interest" description="Disordered" evidence="1">
    <location>
        <begin position="725"/>
        <end position="755"/>
    </location>
</feature>
<keyword evidence="3" id="KW-0732">Signal</keyword>
<keyword evidence="5" id="KW-1185">Reference proteome</keyword>
<accession>A0AAE0GDY1</accession>
<feature type="chain" id="PRO_5042009987" evidence="3">
    <location>
        <begin position="23"/>
        <end position="826"/>
    </location>
</feature>
<keyword evidence="2" id="KW-0812">Transmembrane</keyword>
<feature type="signal peptide" evidence="3">
    <location>
        <begin position="1"/>
        <end position="22"/>
    </location>
</feature>
<gene>
    <name evidence="4" type="ORF">CYMTET_15474</name>
</gene>
<evidence type="ECO:0000313" key="4">
    <source>
        <dbReference type="EMBL" id="KAK3276445.1"/>
    </source>
</evidence>
<dbReference type="Proteomes" id="UP001190700">
    <property type="component" value="Unassembled WGS sequence"/>
</dbReference>
<evidence type="ECO:0000313" key="5">
    <source>
        <dbReference type="Proteomes" id="UP001190700"/>
    </source>
</evidence>
<keyword evidence="2" id="KW-0472">Membrane</keyword>
<dbReference type="EMBL" id="LGRX02006552">
    <property type="protein sequence ID" value="KAK3276445.1"/>
    <property type="molecule type" value="Genomic_DNA"/>
</dbReference>
<feature type="region of interest" description="Disordered" evidence="1">
    <location>
        <begin position="798"/>
        <end position="826"/>
    </location>
</feature>